<dbReference type="SMART" id="SM00214">
    <property type="entry name" value="VWC"/>
    <property type="match status" value="4"/>
</dbReference>
<dbReference type="PROSITE" id="PS51233">
    <property type="entry name" value="VWFD"/>
    <property type="match status" value="1"/>
</dbReference>
<dbReference type="STRING" id="48701.ENSPMEP00000011193"/>
<evidence type="ECO:0000313" key="6">
    <source>
        <dbReference type="Ensembl" id="ENSPMEP00000011193.1"/>
    </source>
</evidence>
<evidence type="ECO:0000256" key="2">
    <source>
        <dbReference type="ARBA" id="ARBA00022525"/>
    </source>
</evidence>
<accession>A0A3B3X848</accession>
<evidence type="ECO:0000259" key="4">
    <source>
        <dbReference type="PROSITE" id="PS50184"/>
    </source>
</evidence>
<sequence>QGCLHQGQERANGETWEDPSDPCAVCVCHEGSVQCERKHPVMPPGGCCPVCTGRCFHQGAEHESGSTFTSPSDPCSTCTCLNEVVTCQRRPCPVHCLHPMPSDTCCPVCDDCFYEGVVHTQGHTFASVSSPCERCTCVRGTVSCCSTEECPPVVCVNGQTQVTLPGKCCDECQDSRESCLYQGTQYHSDEHWQVDECTNCMCVSGDVHCRSERCPPLTCAKPAVIPGLCCPHCLPRPATCIAFGDPHYRTFDGRMFHFQGTCTYILTKDCKDEDFR</sequence>
<dbReference type="PANTHER" id="PTHR46698">
    <property type="entry name" value="CROSSVEINLESS 2"/>
    <property type="match status" value="1"/>
</dbReference>
<dbReference type="Gene3D" id="6.20.200.20">
    <property type="match status" value="3"/>
</dbReference>
<reference evidence="6" key="1">
    <citation type="submission" date="2025-08" db="UniProtKB">
        <authorList>
            <consortium name="Ensembl"/>
        </authorList>
    </citation>
    <scope>IDENTIFICATION</scope>
</reference>
<feature type="domain" description="VWFC" evidence="4">
    <location>
        <begin position="53"/>
        <end position="110"/>
    </location>
</feature>
<dbReference type="PANTHER" id="PTHR46698:SF2">
    <property type="entry name" value="KIELIN_CHORDIN-LIKE PROTEIN"/>
    <property type="match status" value="1"/>
</dbReference>
<comment type="subcellular location">
    <subcellularLocation>
        <location evidence="1">Secreted</location>
    </subcellularLocation>
</comment>
<dbReference type="SMART" id="SM00215">
    <property type="entry name" value="VWC_out"/>
    <property type="match status" value="3"/>
</dbReference>
<keyword evidence="2" id="KW-0964">Secreted</keyword>
<dbReference type="Ensembl" id="ENSPMET00000018255.1">
    <property type="protein sequence ID" value="ENSPMEP00000011193.1"/>
    <property type="gene ID" value="ENSPMEG00000013257.1"/>
</dbReference>
<evidence type="ECO:0000313" key="7">
    <source>
        <dbReference type="Proteomes" id="UP000261480"/>
    </source>
</evidence>
<dbReference type="GO" id="GO:0030513">
    <property type="term" value="P:positive regulation of BMP signaling pathway"/>
    <property type="evidence" value="ECO:0007669"/>
    <property type="project" value="TreeGrafter"/>
</dbReference>
<evidence type="ECO:0000256" key="1">
    <source>
        <dbReference type="ARBA" id="ARBA00004613"/>
    </source>
</evidence>
<dbReference type="Gene3D" id="2.10.70.10">
    <property type="entry name" value="Complement Module, domain 1"/>
    <property type="match status" value="1"/>
</dbReference>
<dbReference type="InterPro" id="IPR001007">
    <property type="entry name" value="VWF_dom"/>
</dbReference>
<reference evidence="6" key="2">
    <citation type="submission" date="2025-09" db="UniProtKB">
        <authorList>
            <consortium name="Ensembl"/>
        </authorList>
    </citation>
    <scope>IDENTIFICATION</scope>
</reference>
<protein>
    <recommendedName>
        <fullName evidence="8">VWFC domain-containing protein</fullName>
    </recommendedName>
</protein>
<keyword evidence="7" id="KW-1185">Reference proteome</keyword>
<evidence type="ECO:0000256" key="3">
    <source>
        <dbReference type="ARBA" id="ARBA00022729"/>
    </source>
</evidence>
<proteinExistence type="predicted"/>
<keyword evidence="3" id="KW-0732">Signal</keyword>
<dbReference type="Pfam" id="PF00094">
    <property type="entry name" value="VWD"/>
    <property type="match status" value="1"/>
</dbReference>
<feature type="domain" description="VWFC" evidence="4">
    <location>
        <begin position="177"/>
        <end position="234"/>
    </location>
</feature>
<dbReference type="InterPro" id="IPR001846">
    <property type="entry name" value="VWF_type-D"/>
</dbReference>
<dbReference type="PROSITE" id="PS01208">
    <property type="entry name" value="VWFC_1"/>
    <property type="match status" value="1"/>
</dbReference>
<feature type="domain" description="VWFD" evidence="5">
    <location>
        <begin position="238"/>
        <end position="276"/>
    </location>
</feature>
<dbReference type="Pfam" id="PF00093">
    <property type="entry name" value="VWC"/>
    <property type="match status" value="2"/>
</dbReference>
<dbReference type="AlphaFoldDB" id="A0A3B3X848"/>
<dbReference type="PROSITE" id="PS50184">
    <property type="entry name" value="VWFC_2"/>
    <property type="match status" value="3"/>
</dbReference>
<dbReference type="SUPFAM" id="SSF57603">
    <property type="entry name" value="FnI-like domain"/>
    <property type="match status" value="4"/>
</dbReference>
<dbReference type="Proteomes" id="UP000261480">
    <property type="component" value="Unplaced"/>
</dbReference>
<dbReference type="InterPro" id="IPR052424">
    <property type="entry name" value="Kielin_Chordin-BMP_Reg"/>
</dbReference>
<dbReference type="GO" id="GO:0005576">
    <property type="term" value="C:extracellular region"/>
    <property type="evidence" value="ECO:0007669"/>
    <property type="project" value="UniProtKB-SubCell"/>
</dbReference>
<feature type="domain" description="VWFC" evidence="4">
    <location>
        <begin position="110"/>
        <end position="173"/>
    </location>
</feature>
<name>A0A3B3X848_9TELE</name>
<evidence type="ECO:0008006" key="8">
    <source>
        <dbReference type="Google" id="ProtNLM"/>
    </source>
</evidence>
<evidence type="ECO:0000259" key="5">
    <source>
        <dbReference type="PROSITE" id="PS51233"/>
    </source>
</evidence>
<organism evidence="6 7">
    <name type="scientific">Poecilia mexicana</name>
    <dbReference type="NCBI Taxonomy" id="48701"/>
    <lineage>
        <taxon>Eukaryota</taxon>
        <taxon>Metazoa</taxon>
        <taxon>Chordata</taxon>
        <taxon>Craniata</taxon>
        <taxon>Vertebrata</taxon>
        <taxon>Euteleostomi</taxon>
        <taxon>Actinopterygii</taxon>
        <taxon>Neopterygii</taxon>
        <taxon>Teleostei</taxon>
        <taxon>Neoteleostei</taxon>
        <taxon>Acanthomorphata</taxon>
        <taxon>Ovalentaria</taxon>
        <taxon>Atherinomorphae</taxon>
        <taxon>Cyprinodontiformes</taxon>
        <taxon>Poeciliidae</taxon>
        <taxon>Poeciliinae</taxon>
        <taxon>Poecilia</taxon>
    </lineage>
</organism>